<sequence length="276" mass="31505">MHKKFSQVIRKIENMKRLNKLIILLMLISLHVFGQSVKMPFHYHLIAHRGGVVDSTAGENSVEALQAAIKHGYWMIETDLRITKDGVFITHHDNTFKRSFGIDSAVSSMTWKQISQLNNKQGYKVQKFEAILKLSRGKLSIMIDNKISSNDTVMFARLITLLKKYNACKSAMMIGTDESTDFFTGKIKLSCTRKQLEDNMLKPGYQSSNYYLFSDTISKDDVDWARKNNIMVIGVINAWAYKSAAILQEAQQQAVKLKNAGVNYFQIDSVFEPLFK</sequence>
<dbReference type="PANTHER" id="PTHR46320">
    <property type="entry name" value="GLYCEROPHOSPHODIESTER PHOSPHODIESTERASE 1"/>
    <property type="match status" value="1"/>
</dbReference>
<protein>
    <recommendedName>
        <fullName evidence="1">GP-PDE domain-containing protein</fullName>
    </recommendedName>
</protein>
<gene>
    <name evidence="2" type="ORF">GCM10023149_54060</name>
</gene>
<dbReference type="SUPFAM" id="SSF51695">
    <property type="entry name" value="PLC-like phosphodiesterases"/>
    <property type="match status" value="1"/>
</dbReference>
<reference evidence="3" key="1">
    <citation type="journal article" date="2019" name="Int. J. Syst. Evol. Microbiol.">
        <title>The Global Catalogue of Microorganisms (GCM) 10K type strain sequencing project: providing services to taxonomists for standard genome sequencing and annotation.</title>
        <authorList>
            <consortium name="The Broad Institute Genomics Platform"/>
            <consortium name="The Broad Institute Genome Sequencing Center for Infectious Disease"/>
            <person name="Wu L."/>
            <person name="Ma J."/>
        </authorList>
    </citation>
    <scope>NUCLEOTIDE SEQUENCE [LARGE SCALE GENOMIC DNA]</scope>
    <source>
        <strain evidence="3">JCM 17705</strain>
    </source>
</reference>
<dbReference type="EMBL" id="BAABFT010000032">
    <property type="protein sequence ID" value="GAA4341623.1"/>
    <property type="molecule type" value="Genomic_DNA"/>
</dbReference>
<evidence type="ECO:0000313" key="2">
    <source>
        <dbReference type="EMBL" id="GAA4341623.1"/>
    </source>
</evidence>
<dbReference type="InterPro" id="IPR017946">
    <property type="entry name" value="PLC-like_Pdiesterase_TIM-brl"/>
</dbReference>
<dbReference type="CDD" id="cd08566">
    <property type="entry name" value="GDPD_AtGDE_like"/>
    <property type="match status" value="1"/>
</dbReference>
<organism evidence="2 3">
    <name type="scientific">Mucilaginibacter gynuensis</name>
    <dbReference type="NCBI Taxonomy" id="1302236"/>
    <lineage>
        <taxon>Bacteria</taxon>
        <taxon>Pseudomonadati</taxon>
        <taxon>Bacteroidota</taxon>
        <taxon>Sphingobacteriia</taxon>
        <taxon>Sphingobacteriales</taxon>
        <taxon>Sphingobacteriaceae</taxon>
        <taxon>Mucilaginibacter</taxon>
    </lineage>
</organism>
<feature type="domain" description="GP-PDE" evidence="1">
    <location>
        <begin position="43"/>
        <end position="276"/>
    </location>
</feature>
<comment type="caution">
    <text evidence="2">The sequence shown here is derived from an EMBL/GenBank/DDBJ whole genome shotgun (WGS) entry which is preliminary data.</text>
</comment>
<dbReference type="PROSITE" id="PS51704">
    <property type="entry name" value="GP_PDE"/>
    <property type="match status" value="1"/>
</dbReference>
<dbReference type="Proteomes" id="UP001500582">
    <property type="component" value="Unassembled WGS sequence"/>
</dbReference>
<keyword evidence="3" id="KW-1185">Reference proteome</keyword>
<evidence type="ECO:0000313" key="3">
    <source>
        <dbReference type="Proteomes" id="UP001500582"/>
    </source>
</evidence>
<dbReference type="PANTHER" id="PTHR46320:SF1">
    <property type="entry name" value="GLYCEROPHOSPHODIESTER PHOSPHODIESTERASE 1"/>
    <property type="match status" value="1"/>
</dbReference>
<dbReference type="Pfam" id="PF03009">
    <property type="entry name" value="GDPD"/>
    <property type="match status" value="1"/>
</dbReference>
<dbReference type="InterPro" id="IPR030395">
    <property type="entry name" value="GP_PDE_dom"/>
</dbReference>
<name>A0ABP8HN12_9SPHI</name>
<evidence type="ECO:0000259" key="1">
    <source>
        <dbReference type="PROSITE" id="PS51704"/>
    </source>
</evidence>
<dbReference type="Gene3D" id="3.20.20.190">
    <property type="entry name" value="Phosphatidylinositol (PI) phosphodiesterase"/>
    <property type="match status" value="1"/>
</dbReference>
<accession>A0ABP8HN12</accession>
<proteinExistence type="predicted"/>